<proteinExistence type="predicted"/>
<evidence type="ECO:0000313" key="2">
    <source>
        <dbReference type="Proteomes" id="UP000299102"/>
    </source>
</evidence>
<reference evidence="1 2" key="1">
    <citation type="journal article" date="2019" name="Commun. Biol.">
        <title>The bagworm genome reveals a unique fibroin gene that provides high tensile strength.</title>
        <authorList>
            <person name="Kono N."/>
            <person name="Nakamura H."/>
            <person name="Ohtoshi R."/>
            <person name="Tomita M."/>
            <person name="Numata K."/>
            <person name="Arakawa K."/>
        </authorList>
    </citation>
    <scope>NUCLEOTIDE SEQUENCE [LARGE SCALE GENOMIC DNA]</scope>
</reference>
<evidence type="ECO:0000313" key="1">
    <source>
        <dbReference type="EMBL" id="GBP05355.1"/>
    </source>
</evidence>
<protein>
    <submittedName>
        <fullName evidence="1">Uncharacterized protein</fullName>
    </submittedName>
</protein>
<gene>
    <name evidence="1" type="ORF">EVAR_76780_1</name>
</gene>
<name>A0A4C1STR7_EUMVA</name>
<dbReference type="AlphaFoldDB" id="A0A4C1STR7"/>
<keyword evidence="2" id="KW-1185">Reference proteome</keyword>
<accession>A0A4C1STR7</accession>
<sequence length="116" mass="12940">MKLKIQLKSLDKEYDLGAEQPCRVDTHAQIGGRSIGAPGDGRSHEALLCTLTLRVSTVERATPTLPVSILMDSMRVTRARKINTGEEENETLVSESSRPSETVEYVIDAYMRPRHE</sequence>
<comment type="caution">
    <text evidence="1">The sequence shown here is derived from an EMBL/GenBank/DDBJ whole genome shotgun (WGS) entry which is preliminary data.</text>
</comment>
<dbReference type="Proteomes" id="UP000299102">
    <property type="component" value="Unassembled WGS sequence"/>
</dbReference>
<dbReference type="EMBL" id="BGZK01000017">
    <property type="protein sequence ID" value="GBP05355.1"/>
    <property type="molecule type" value="Genomic_DNA"/>
</dbReference>
<organism evidence="1 2">
    <name type="scientific">Eumeta variegata</name>
    <name type="common">Bagworm moth</name>
    <name type="synonym">Eumeta japonica</name>
    <dbReference type="NCBI Taxonomy" id="151549"/>
    <lineage>
        <taxon>Eukaryota</taxon>
        <taxon>Metazoa</taxon>
        <taxon>Ecdysozoa</taxon>
        <taxon>Arthropoda</taxon>
        <taxon>Hexapoda</taxon>
        <taxon>Insecta</taxon>
        <taxon>Pterygota</taxon>
        <taxon>Neoptera</taxon>
        <taxon>Endopterygota</taxon>
        <taxon>Lepidoptera</taxon>
        <taxon>Glossata</taxon>
        <taxon>Ditrysia</taxon>
        <taxon>Tineoidea</taxon>
        <taxon>Psychidae</taxon>
        <taxon>Oiketicinae</taxon>
        <taxon>Eumeta</taxon>
    </lineage>
</organism>